<accession>A0A1C9ZT00</accession>
<evidence type="ECO:0000256" key="6">
    <source>
        <dbReference type="ARBA" id="ARBA00023136"/>
    </source>
</evidence>
<keyword evidence="5 7" id="KW-1133">Transmembrane helix</keyword>
<dbReference type="AlphaFoldDB" id="B1GZD0"/>
<dbReference type="RefSeq" id="WP_015423141.1">
    <property type="nucleotide sequence ID" value="NC_020419.1"/>
</dbReference>
<dbReference type="InterPro" id="IPR003148">
    <property type="entry name" value="RCK_N"/>
</dbReference>
<dbReference type="STRING" id="471821.TGRD_129"/>
<comment type="similarity">
    <text evidence="2">Belongs to the monovalent cation:proton antiporter 2 (CPA2) transporter (TC 2.A.37) family.</text>
</comment>
<dbReference type="Pfam" id="PF02254">
    <property type="entry name" value="TrkA_N"/>
    <property type="match status" value="1"/>
</dbReference>
<dbReference type="Gene3D" id="1.20.1530.20">
    <property type="match status" value="1"/>
</dbReference>
<dbReference type="EMBL" id="AP009510">
    <property type="protein sequence ID" value="BAG13612.1"/>
    <property type="molecule type" value="Genomic_DNA"/>
</dbReference>
<feature type="transmembrane region" description="Helical" evidence="7">
    <location>
        <begin position="6"/>
        <end position="23"/>
    </location>
</feature>
<feature type="transmembrane region" description="Helical" evidence="7">
    <location>
        <begin position="186"/>
        <end position="207"/>
    </location>
</feature>
<dbReference type="GO" id="GO:1902600">
    <property type="term" value="P:proton transmembrane transport"/>
    <property type="evidence" value="ECO:0007669"/>
    <property type="project" value="InterPro"/>
</dbReference>
<dbReference type="Pfam" id="PF00999">
    <property type="entry name" value="Na_H_Exchanger"/>
    <property type="match status" value="1"/>
</dbReference>
<keyword evidence="6 7" id="KW-0472">Membrane</keyword>
<dbReference type="PROSITE" id="PS51201">
    <property type="entry name" value="RCK_N"/>
    <property type="match status" value="1"/>
</dbReference>
<dbReference type="Proteomes" id="UP000001691">
    <property type="component" value="Chromosome"/>
</dbReference>
<dbReference type="PATRIC" id="fig|471821.5.peg.181"/>
<evidence type="ECO:0000313" key="9">
    <source>
        <dbReference type="EMBL" id="BAG13612.1"/>
    </source>
</evidence>
<evidence type="ECO:0000256" key="7">
    <source>
        <dbReference type="SAM" id="Phobius"/>
    </source>
</evidence>
<dbReference type="KEGG" id="eti:RSTT_109"/>
<dbReference type="GO" id="GO:0006813">
    <property type="term" value="P:potassium ion transport"/>
    <property type="evidence" value="ECO:0007669"/>
    <property type="project" value="InterPro"/>
</dbReference>
<keyword evidence="4 7" id="KW-0812">Transmembrane</keyword>
<feature type="domain" description="RCK N-terminal" evidence="8">
    <location>
        <begin position="435"/>
        <end position="552"/>
    </location>
</feature>
<feature type="transmembrane region" description="Helical" evidence="7">
    <location>
        <begin position="87"/>
        <end position="111"/>
    </location>
</feature>
<evidence type="ECO:0000313" key="10">
    <source>
        <dbReference type="Proteomes" id="UP000001691"/>
    </source>
</evidence>
<keyword evidence="10" id="KW-1185">Reference proteome</keyword>
<dbReference type="PANTHER" id="PTHR42751:SF1">
    <property type="entry name" value="CATION_PROTON ANTIPORTER YBAL-RELATED"/>
    <property type="match status" value="1"/>
</dbReference>
<feature type="transmembrane region" description="Helical" evidence="7">
    <location>
        <begin position="365"/>
        <end position="385"/>
    </location>
</feature>
<evidence type="ECO:0000256" key="3">
    <source>
        <dbReference type="ARBA" id="ARBA00022448"/>
    </source>
</evidence>
<dbReference type="KEGG" id="rsd:TGRD_126"/>
<name>B1GZD0_ENDTX</name>
<dbReference type="HOGENOM" id="CLU_005126_9_1_0"/>
<dbReference type="Gene3D" id="3.40.50.720">
    <property type="entry name" value="NAD(P)-binding Rossmann-like Domain"/>
    <property type="match status" value="1"/>
</dbReference>
<comment type="subcellular location">
    <subcellularLocation>
        <location evidence="1">Membrane</location>
        <topology evidence="1">Multi-pass membrane protein</topology>
    </subcellularLocation>
</comment>
<protein>
    <submittedName>
        <fullName evidence="9">Kef-type K+/H+ antiporter</fullName>
    </submittedName>
</protein>
<proteinExistence type="inferred from homology"/>
<organism evidence="9 10">
    <name type="scientific">Endomicrobium trichonymphae</name>
    <dbReference type="NCBI Taxonomy" id="1408204"/>
    <lineage>
        <taxon>Bacteria</taxon>
        <taxon>Pseudomonadati</taxon>
        <taxon>Elusimicrobiota</taxon>
        <taxon>Endomicrobiia</taxon>
        <taxon>Endomicrobiales</taxon>
        <taxon>Endomicrobiaceae</taxon>
        <taxon>Candidatus Endomicrobiellum</taxon>
    </lineage>
</organism>
<feature type="transmembrane region" description="Helical" evidence="7">
    <location>
        <begin position="117"/>
        <end position="136"/>
    </location>
</feature>
<evidence type="ECO:0000256" key="4">
    <source>
        <dbReference type="ARBA" id="ARBA00022692"/>
    </source>
</evidence>
<accession>B1GZD0</accession>
<feature type="transmembrane region" description="Helical" evidence="7">
    <location>
        <begin position="32"/>
        <end position="50"/>
    </location>
</feature>
<sequence length="591" mass="63272">MHEYHLLEIMAVGFTLALAFGFITQKLGLSSIVGYLLAGFFIGPASPGFVANYGLASQLSEAGVILLMFGVGLHFKTEDLVAVKGVAIPGAIIQSAIATVCGILTGTALGLDLKSALILGFGLAVASTVVLLRVLNDNDIVGTVHGHVAIGWLIVEDILTVLILVALPSLIIILSNTRNVVGSIEILKAIGIALARLVLLWILVMKVGGRFVPWLLSKIVKVRSEELFTLTVLVIAFLTAVLAAVVFQASFALGAFLGGMVVGKSKLSHQAGADILPLRDAFAVLFFLAVGMLFDFKFVVEYPQLICVCLVIVLLVKPLTAVFAVSVLGYSVKTALTVASGLAQVGEFSFILAQEAKRLNLAGDIVYNTIVVCSIVSITLNPLLFKKVPPIEKFLHSRKKLWNILNFVADRRINKSNRSKEIAKNLLPTEEYLAQKTSIIVGYGPTGKKVTDALIEYGVKPIVVEINIDTVNSLSSQGQTVIYGDSAKKDILLAAGIKSADYLIITVPSLQVTLETALLASALNSKTRILVRAHFLDSKETLKQAGISGIVFEEEEVSNALTSLLLDDLEKQSLLATASELINQSVNEERK</sequence>
<feature type="transmembrane region" description="Helical" evidence="7">
    <location>
        <begin position="148"/>
        <end position="174"/>
    </location>
</feature>
<feature type="transmembrane region" description="Helical" evidence="7">
    <location>
        <begin position="281"/>
        <end position="298"/>
    </location>
</feature>
<dbReference type="InterPro" id="IPR036291">
    <property type="entry name" value="NAD(P)-bd_dom_sf"/>
</dbReference>
<dbReference type="GO" id="GO:0016020">
    <property type="term" value="C:membrane"/>
    <property type="evidence" value="ECO:0007669"/>
    <property type="project" value="UniProtKB-SubCell"/>
</dbReference>
<dbReference type="GO" id="GO:0015297">
    <property type="term" value="F:antiporter activity"/>
    <property type="evidence" value="ECO:0007669"/>
    <property type="project" value="InterPro"/>
</dbReference>
<dbReference type="InterPro" id="IPR006153">
    <property type="entry name" value="Cation/H_exchanger_TM"/>
</dbReference>
<dbReference type="InterPro" id="IPR038770">
    <property type="entry name" value="Na+/solute_symporter_sf"/>
</dbReference>
<feature type="transmembrane region" description="Helical" evidence="7">
    <location>
        <begin position="56"/>
        <end position="75"/>
    </location>
</feature>
<dbReference type="SUPFAM" id="SSF51735">
    <property type="entry name" value="NAD(P)-binding Rossmann-fold domains"/>
    <property type="match status" value="1"/>
</dbReference>
<reference evidence="10" key="1">
    <citation type="journal article" date="2008" name="Proc. Natl. Acad. Sci. U.S.A.">
        <title>Complete genome of the uncultured termite group 1 bacteria in a single host protist cell.</title>
        <authorList>
            <person name="Hongoh Y."/>
            <person name="Sharma V.K."/>
            <person name="Prakash T."/>
            <person name="Noda S."/>
            <person name="Taylor T.D."/>
            <person name="Kudo T."/>
            <person name="Sakaki Y."/>
            <person name="Toyoda A."/>
            <person name="Hattori M."/>
            <person name="Ohkuma M."/>
        </authorList>
    </citation>
    <scope>NUCLEOTIDE SEQUENCE [LARGE SCALE GENOMIC DNA]</scope>
    <source>
        <strain evidence="10">Rs-D17 genomovar Ri2008</strain>
    </source>
</reference>
<evidence type="ECO:0000256" key="1">
    <source>
        <dbReference type="ARBA" id="ARBA00004141"/>
    </source>
</evidence>
<evidence type="ECO:0000256" key="2">
    <source>
        <dbReference type="ARBA" id="ARBA00005551"/>
    </source>
</evidence>
<feature type="transmembrane region" description="Helical" evidence="7">
    <location>
        <begin position="334"/>
        <end position="353"/>
    </location>
</feature>
<feature type="transmembrane region" description="Helical" evidence="7">
    <location>
        <begin position="305"/>
        <end position="328"/>
    </location>
</feature>
<evidence type="ECO:0000256" key="5">
    <source>
        <dbReference type="ARBA" id="ARBA00022989"/>
    </source>
</evidence>
<evidence type="ECO:0000259" key="8">
    <source>
        <dbReference type="PROSITE" id="PS51201"/>
    </source>
</evidence>
<keyword evidence="3" id="KW-0813">Transport</keyword>
<dbReference type="PANTHER" id="PTHR42751">
    <property type="entry name" value="SODIUM/HYDROGEN EXCHANGER FAMILY/TRKA DOMAIN PROTEIN"/>
    <property type="match status" value="1"/>
</dbReference>
<gene>
    <name evidence="9" type="ordered locus">TGRD_126</name>
</gene>
<feature type="transmembrane region" description="Helical" evidence="7">
    <location>
        <begin position="228"/>
        <end position="261"/>
    </location>
</feature>
<dbReference type="OrthoDB" id="9781411at2"/>